<gene>
    <name evidence="11" type="primary">putative Protein MCM10 homolog</name>
    <name evidence="11" type="ORF">CLUMA_CG013898</name>
</gene>
<evidence type="ECO:0000313" key="11">
    <source>
        <dbReference type="EMBL" id="CRL00638.1"/>
    </source>
</evidence>
<organism evidence="11 12">
    <name type="scientific">Clunio marinus</name>
    <dbReference type="NCBI Taxonomy" id="568069"/>
    <lineage>
        <taxon>Eukaryota</taxon>
        <taxon>Metazoa</taxon>
        <taxon>Ecdysozoa</taxon>
        <taxon>Arthropoda</taxon>
        <taxon>Hexapoda</taxon>
        <taxon>Insecta</taxon>
        <taxon>Pterygota</taxon>
        <taxon>Neoptera</taxon>
        <taxon>Endopterygota</taxon>
        <taxon>Diptera</taxon>
        <taxon>Nematocera</taxon>
        <taxon>Chironomoidea</taxon>
        <taxon>Chironomidae</taxon>
        <taxon>Clunio</taxon>
    </lineage>
</organism>
<dbReference type="PANTHER" id="PTHR13454:SF11">
    <property type="entry name" value="PROTEIN MCM10 HOMOLOG"/>
    <property type="match status" value="1"/>
</dbReference>
<dbReference type="Proteomes" id="UP000183832">
    <property type="component" value="Unassembled WGS sequence"/>
</dbReference>
<dbReference type="PANTHER" id="PTHR13454">
    <property type="entry name" value="PROTEIN MCM10 HOMOLOG"/>
    <property type="match status" value="1"/>
</dbReference>
<sequence>MNLNNDEPNSDDEISNIEKMLLTAENVDDEDQVQVKSVPEKSKRGKSILFKTDGADSSDDEEQRDFQSQKYNEFGRDINKKLKEKEELRKYDSIRIVPDFASLNSKPSTSNAVPQTSQLPVNNDNKNKLEIIKRFSAEPSTFCDPVFGLRIVQPLVSSVLLKERMEGKIAVTVQRARFHTERGDLSNDWAIAGVLINKSPVRQTQKGDSFSIWSISDLRGEVKTVSVFLFRSAHKELWKTTIGTVIGILNPKVMERKDEKIEAALSVDNHQKIMILGHSKDFGHCRAKKNNGEPCGAIINKTDCDVCIFHMKREYSKIRRSEFQSSGLGRGLQDLRNKVLGKSEVFYAGQSFTAQKAAKKPAKMIKQDRERLMTLSEYFTSPYREGESSALRTPSTSNQIQQQTKRPGSAASLELKVSQRKKDLERLKLLQGTDKPQLTHVAKLQQSTSIPDPPKKDDSFVPKLSNDSLTFSFSVPVKKNDLAKQKAAAILKKKPLEPSNPNLIKYRGTDAGKKRLADELIPSLKSNENGAKKAKLVDSEETQRRKEYLLKMMNAKSNHAELVEDKETERRDKFFDTMEKKEAMEERMANTTEMKCKAVICKRCKYIYFSASDMCKQEKHELKVVDAMKRFYQCGDCKNRTVTLFKIPRDPCKNCRSCNWKRTGMMKERVAYVGEELSIRGDEEMFIGSSNKANINLLVPESSQ</sequence>
<keyword evidence="5" id="KW-0479">Metal-binding</keyword>
<keyword evidence="4" id="KW-0235">DNA replication</keyword>
<keyword evidence="7" id="KW-0862">Zinc</keyword>
<dbReference type="InterPro" id="IPR012340">
    <property type="entry name" value="NA-bd_OB-fold"/>
</dbReference>
<dbReference type="FunFam" id="2.40.50.140:FF:000174">
    <property type="entry name" value="DNA replication licensing factor mcm10"/>
    <property type="match status" value="1"/>
</dbReference>
<comment type="subcellular location">
    <subcellularLocation>
        <location evidence="1">Nucleus</location>
    </subcellularLocation>
</comment>
<evidence type="ECO:0000256" key="5">
    <source>
        <dbReference type="ARBA" id="ARBA00022723"/>
    </source>
</evidence>
<dbReference type="InterPro" id="IPR055065">
    <property type="entry name" value="OB_MCM10"/>
</dbReference>
<dbReference type="Pfam" id="PF09332">
    <property type="entry name" value="Mcm10"/>
    <property type="match status" value="1"/>
</dbReference>
<dbReference type="GO" id="GO:0008270">
    <property type="term" value="F:zinc ion binding"/>
    <property type="evidence" value="ECO:0007669"/>
    <property type="project" value="UniProtKB-KW"/>
</dbReference>
<name>A0A1J1ING7_9DIPT</name>
<dbReference type="Pfam" id="PF24863">
    <property type="entry name" value="zf-CCCH_Mcm10"/>
    <property type="match status" value="1"/>
</dbReference>
<dbReference type="GO" id="GO:0043596">
    <property type="term" value="C:nuclear replication fork"/>
    <property type="evidence" value="ECO:0007669"/>
    <property type="project" value="TreeGrafter"/>
</dbReference>
<evidence type="ECO:0000256" key="2">
    <source>
        <dbReference type="ARBA" id="ARBA00009679"/>
    </source>
</evidence>
<dbReference type="Gene3D" id="2.40.50.140">
    <property type="entry name" value="Nucleic acid-binding proteins"/>
    <property type="match status" value="1"/>
</dbReference>
<dbReference type="SMART" id="SM01280">
    <property type="entry name" value="Mcm10"/>
    <property type="match status" value="1"/>
</dbReference>
<evidence type="ECO:0000259" key="10">
    <source>
        <dbReference type="SMART" id="SM01280"/>
    </source>
</evidence>
<protein>
    <recommendedName>
        <fullName evidence="3">Protein MCM10 homolog</fullName>
    </recommendedName>
</protein>
<proteinExistence type="inferred from homology"/>
<dbReference type="GO" id="GO:0006270">
    <property type="term" value="P:DNA replication initiation"/>
    <property type="evidence" value="ECO:0007669"/>
    <property type="project" value="InterPro"/>
</dbReference>
<dbReference type="InterPro" id="IPR015411">
    <property type="entry name" value="Rep_factor_Mcm10_C"/>
</dbReference>
<dbReference type="InterPro" id="IPR015408">
    <property type="entry name" value="Znf_Mcm10/DnaG"/>
</dbReference>
<dbReference type="Pfam" id="PF22379">
    <property type="entry name" value="OB_MCM10"/>
    <property type="match status" value="1"/>
</dbReference>
<dbReference type="InterPro" id="IPR056791">
    <property type="entry name" value="Znf_Mcm10_C"/>
</dbReference>
<dbReference type="OrthoDB" id="273123at2759"/>
<dbReference type="InterPro" id="IPR040184">
    <property type="entry name" value="Mcm10"/>
</dbReference>
<reference evidence="11 12" key="1">
    <citation type="submission" date="2015-04" db="EMBL/GenBank/DDBJ databases">
        <authorList>
            <person name="Syromyatnikov M.Y."/>
            <person name="Popov V.N."/>
        </authorList>
    </citation>
    <scope>NUCLEOTIDE SEQUENCE [LARGE SCALE GENOMIC DNA]</scope>
</reference>
<dbReference type="AlphaFoldDB" id="A0A1J1ING7"/>
<keyword evidence="8" id="KW-0539">Nucleus</keyword>
<evidence type="ECO:0000256" key="7">
    <source>
        <dbReference type="ARBA" id="ARBA00022833"/>
    </source>
</evidence>
<evidence type="ECO:0000313" key="12">
    <source>
        <dbReference type="Proteomes" id="UP000183832"/>
    </source>
</evidence>
<comment type="similarity">
    <text evidence="2">Belongs to the MCM10 family.</text>
</comment>
<evidence type="ECO:0000256" key="8">
    <source>
        <dbReference type="ARBA" id="ARBA00023242"/>
    </source>
</evidence>
<keyword evidence="6" id="KW-0863">Zinc-finger</keyword>
<dbReference type="GO" id="GO:0003697">
    <property type="term" value="F:single-stranded DNA binding"/>
    <property type="evidence" value="ECO:0007669"/>
    <property type="project" value="InterPro"/>
</dbReference>
<evidence type="ECO:0000256" key="3">
    <source>
        <dbReference type="ARBA" id="ARBA00017770"/>
    </source>
</evidence>
<dbReference type="EMBL" id="CVRI01000054">
    <property type="protein sequence ID" value="CRL00638.1"/>
    <property type="molecule type" value="Genomic_DNA"/>
</dbReference>
<feature type="domain" description="Replication factor Mcm10 C-terminal" evidence="10">
    <location>
        <begin position="391"/>
        <end position="689"/>
    </location>
</feature>
<evidence type="ECO:0000256" key="6">
    <source>
        <dbReference type="ARBA" id="ARBA00022771"/>
    </source>
</evidence>
<feature type="region of interest" description="Disordered" evidence="9">
    <location>
        <begin position="384"/>
        <end position="412"/>
    </location>
</feature>
<feature type="compositionally biased region" description="Polar residues" evidence="9">
    <location>
        <begin position="390"/>
        <end position="406"/>
    </location>
</feature>
<feature type="region of interest" description="Disordered" evidence="9">
    <location>
        <begin position="25"/>
        <end position="66"/>
    </location>
</feature>
<evidence type="ECO:0000256" key="4">
    <source>
        <dbReference type="ARBA" id="ARBA00022705"/>
    </source>
</evidence>
<accession>A0A1J1ING7</accession>
<dbReference type="GO" id="GO:0003688">
    <property type="term" value="F:DNA replication origin binding"/>
    <property type="evidence" value="ECO:0007669"/>
    <property type="project" value="TreeGrafter"/>
</dbReference>
<dbReference type="Pfam" id="PF09329">
    <property type="entry name" value="zf-primase"/>
    <property type="match status" value="1"/>
</dbReference>
<keyword evidence="12" id="KW-1185">Reference proteome</keyword>
<dbReference type="STRING" id="568069.A0A1J1ING7"/>
<evidence type="ECO:0000256" key="9">
    <source>
        <dbReference type="SAM" id="MobiDB-lite"/>
    </source>
</evidence>
<evidence type="ECO:0000256" key="1">
    <source>
        <dbReference type="ARBA" id="ARBA00004123"/>
    </source>
</evidence>